<dbReference type="SUPFAM" id="SSF50037">
    <property type="entry name" value="C-terminal domain of transcriptional repressors"/>
    <property type="match status" value="1"/>
</dbReference>
<dbReference type="Proteomes" id="UP001597375">
    <property type="component" value="Unassembled WGS sequence"/>
</dbReference>
<accession>A0ABW5D337</accession>
<dbReference type="SMART" id="SM00899">
    <property type="entry name" value="FeoA"/>
    <property type="match status" value="1"/>
</dbReference>
<dbReference type="InterPro" id="IPR038157">
    <property type="entry name" value="FeoA_core_dom"/>
</dbReference>
<evidence type="ECO:0000313" key="3">
    <source>
        <dbReference type="EMBL" id="MFD2255086.1"/>
    </source>
</evidence>
<evidence type="ECO:0000313" key="4">
    <source>
        <dbReference type="Proteomes" id="UP001597375"/>
    </source>
</evidence>
<dbReference type="RefSeq" id="WP_386817748.1">
    <property type="nucleotide sequence ID" value="NZ_JBHUIT010000001.1"/>
</dbReference>
<keyword evidence="4" id="KW-1185">Reference proteome</keyword>
<feature type="domain" description="Ferrous iron transporter FeoA-like" evidence="2">
    <location>
        <begin position="15"/>
        <end position="82"/>
    </location>
</feature>
<reference evidence="4" key="1">
    <citation type="journal article" date="2019" name="Int. J. Syst. Evol. Microbiol.">
        <title>The Global Catalogue of Microorganisms (GCM) 10K type strain sequencing project: providing services to taxonomists for standard genome sequencing and annotation.</title>
        <authorList>
            <consortium name="The Broad Institute Genomics Platform"/>
            <consortium name="The Broad Institute Genome Sequencing Center for Infectious Disease"/>
            <person name="Wu L."/>
            <person name="Ma J."/>
        </authorList>
    </citation>
    <scope>NUCLEOTIDE SEQUENCE [LARGE SCALE GENOMIC DNA]</scope>
    <source>
        <strain evidence="4">CGMCC 4.7106</strain>
    </source>
</reference>
<evidence type="ECO:0000259" key="2">
    <source>
        <dbReference type="SMART" id="SM00899"/>
    </source>
</evidence>
<organism evidence="3 4">
    <name type="scientific">Luteolibacter algae</name>
    <dbReference type="NCBI Taxonomy" id="454151"/>
    <lineage>
        <taxon>Bacteria</taxon>
        <taxon>Pseudomonadati</taxon>
        <taxon>Verrucomicrobiota</taxon>
        <taxon>Verrucomicrobiia</taxon>
        <taxon>Verrucomicrobiales</taxon>
        <taxon>Verrucomicrobiaceae</taxon>
        <taxon>Luteolibacter</taxon>
    </lineage>
</organism>
<comment type="caution">
    <text evidence="3">The sequence shown here is derived from an EMBL/GenBank/DDBJ whole genome shotgun (WGS) entry which is preliminary data.</text>
</comment>
<dbReference type="Gene3D" id="2.30.30.90">
    <property type="match status" value="1"/>
</dbReference>
<dbReference type="InterPro" id="IPR007167">
    <property type="entry name" value="Fe-transptr_FeoA-like"/>
</dbReference>
<dbReference type="EMBL" id="JBHUIT010000001">
    <property type="protein sequence ID" value="MFD2255086.1"/>
    <property type="molecule type" value="Genomic_DNA"/>
</dbReference>
<dbReference type="Pfam" id="PF04023">
    <property type="entry name" value="FeoA"/>
    <property type="match status" value="1"/>
</dbReference>
<evidence type="ECO:0000256" key="1">
    <source>
        <dbReference type="ARBA" id="ARBA00023004"/>
    </source>
</evidence>
<sequence>MSAAHAPSQTAQRAVTLNQVALNCDVRIRSLSGPACDRLRDLGFCEQMQLRKLSNGRNLVCTLCGAKMAISRELAEQVLVDPVR</sequence>
<dbReference type="InterPro" id="IPR008988">
    <property type="entry name" value="Transcriptional_repressor_C"/>
</dbReference>
<gene>
    <name evidence="3" type="ORF">ACFSSA_00220</name>
</gene>
<keyword evidence="1" id="KW-0408">Iron</keyword>
<protein>
    <submittedName>
        <fullName evidence="3">Ferrous iron transport protein A</fullName>
    </submittedName>
</protein>
<proteinExistence type="predicted"/>
<name>A0ABW5D337_9BACT</name>